<evidence type="ECO:0000313" key="5">
    <source>
        <dbReference type="Proteomes" id="UP000282551"/>
    </source>
</evidence>
<keyword evidence="5" id="KW-1185">Reference proteome</keyword>
<dbReference type="SUPFAM" id="SSF50974">
    <property type="entry name" value="Nitrous oxide reductase, N-terminal domain"/>
    <property type="match status" value="1"/>
</dbReference>
<dbReference type="InterPro" id="IPR051200">
    <property type="entry name" value="Host-pathogen_enzymatic-act"/>
</dbReference>
<reference evidence="4 5" key="1">
    <citation type="submission" date="2018-12" db="EMBL/GenBank/DDBJ databases">
        <authorList>
            <consortium name="Pathogen Informatics"/>
        </authorList>
    </citation>
    <scope>NUCLEOTIDE SEQUENCE [LARGE SCALE GENOMIC DNA]</scope>
    <source>
        <strain evidence="4 5">NCTC10485</strain>
    </source>
</reference>
<dbReference type="InterPro" id="IPR011964">
    <property type="entry name" value="YVTN_b-propeller_repeat"/>
</dbReference>
<feature type="region of interest" description="Disordered" evidence="2">
    <location>
        <begin position="285"/>
        <end position="330"/>
    </location>
</feature>
<dbReference type="AlphaFoldDB" id="A0A448IAJ5"/>
<proteinExistence type="predicted"/>
<organism evidence="4 5">
    <name type="scientific">Mycolicibacterium chitae</name>
    <name type="common">Mycobacterium chitae</name>
    <dbReference type="NCBI Taxonomy" id="1792"/>
    <lineage>
        <taxon>Bacteria</taxon>
        <taxon>Bacillati</taxon>
        <taxon>Actinomycetota</taxon>
        <taxon>Actinomycetes</taxon>
        <taxon>Mycobacteriales</taxon>
        <taxon>Mycobacteriaceae</taxon>
        <taxon>Mycolicibacterium</taxon>
    </lineage>
</organism>
<dbReference type="Proteomes" id="UP000282551">
    <property type="component" value="Chromosome"/>
</dbReference>
<dbReference type="PANTHER" id="PTHR47197">
    <property type="entry name" value="PROTEIN NIRF"/>
    <property type="match status" value="1"/>
</dbReference>
<feature type="compositionally biased region" description="Polar residues" evidence="2">
    <location>
        <begin position="290"/>
        <end position="303"/>
    </location>
</feature>
<name>A0A448IAJ5_MYCCI</name>
<dbReference type="Pfam" id="PF21783">
    <property type="entry name" value="YNCE"/>
    <property type="match status" value="1"/>
</dbReference>
<dbReference type="InterPro" id="IPR011045">
    <property type="entry name" value="N2O_reductase_N"/>
</dbReference>
<protein>
    <submittedName>
        <fullName evidence="4">YVTN beta-propeller repeat-containing protein</fullName>
    </submittedName>
</protein>
<dbReference type="PANTHER" id="PTHR47197:SF3">
    <property type="entry name" value="DIHYDRO-HEME D1 DEHYDROGENASE"/>
    <property type="match status" value="1"/>
</dbReference>
<evidence type="ECO:0000259" key="3">
    <source>
        <dbReference type="Pfam" id="PF21783"/>
    </source>
</evidence>
<feature type="domain" description="YNCE-like beta-propeller" evidence="3">
    <location>
        <begin position="29"/>
        <end position="202"/>
    </location>
</feature>
<evidence type="ECO:0000313" key="4">
    <source>
        <dbReference type="EMBL" id="VEG49413.1"/>
    </source>
</evidence>
<keyword evidence="1" id="KW-0732">Signal</keyword>
<sequence>MWVADEIGNSLTVLDAAANTVVTTLTGIQGPHNVQVGQDAATVYATSVGTDTVVAIDADTYQVRATGQTGHHPAHVIEAPNGKVYVANADDGTVSIFQSQSLQPLGLIEVGGMPHGLRAASDGSVIVVANHMTGALDVIDAQTDQMQFSVPVGDGPAQVAVSADGRYAYTGITEPAAVVKVDLDARTVAGSVAVSAAPVQVYLTPDNATVVSADQGTPDAPGHAVSLIDTATMTVRTTVATGAGPHGVVIDPAGTLAWVTNSYDNSVSVVDLAGQTVSVTIPVGEGPNGISYSPRTPGSSTPTVALDLPAPAAVTDEDGSAESPHQPGHR</sequence>
<evidence type="ECO:0000256" key="1">
    <source>
        <dbReference type="ARBA" id="ARBA00022729"/>
    </source>
</evidence>
<dbReference type="InterPro" id="IPR015943">
    <property type="entry name" value="WD40/YVTN_repeat-like_dom_sf"/>
</dbReference>
<gene>
    <name evidence="4" type="ORF">NCTC10485_03721</name>
</gene>
<accession>A0A448IAJ5</accession>
<dbReference type="EMBL" id="LR134355">
    <property type="protein sequence ID" value="VEG49413.1"/>
    <property type="molecule type" value="Genomic_DNA"/>
</dbReference>
<evidence type="ECO:0000256" key="2">
    <source>
        <dbReference type="SAM" id="MobiDB-lite"/>
    </source>
</evidence>
<dbReference type="Gene3D" id="2.130.10.10">
    <property type="entry name" value="YVTN repeat-like/Quinoprotein amine dehydrogenase"/>
    <property type="match status" value="2"/>
</dbReference>
<dbReference type="InterPro" id="IPR048433">
    <property type="entry name" value="YNCE-like_beta-prop"/>
</dbReference>
<dbReference type="NCBIfam" id="TIGR02276">
    <property type="entry name" value="beta_rpt_yvtn"/>
    <property type="match status" value="1"/>
</dbReference>